<dbReference type="PANTHER" id="PTHR43236:SF1">
    <property type="entry name" value="BLL7220 PROTEIN"/>
    <property type="match status" value="1"/>
</dbReference>
<gene>
    <name evidence="2" type="ORF">B2M26_03920</name>
</gene>
<dbReference type="AlphaFoldDB" id="A0A1V4EVK8"/>
<dbReference type="InterPro" id="IPR052345">
    <property type="entry name" value="Rad_response_metalloprotease"/>
</dbReference>
<accession>A0A1V4EVK8</accession>
<dbReference type="InterPro" id="IPR010982">
    <property type="entry name" value="Lambda_DNA-bd_dom_sf"/>
</dbReference>
<name>A0A1V4EVK8_9BACL</name>
<sequence length="114" mass="13117">MEENEILKRTIASRLRETREYLGLSQQTVADYVGIPRAAVSAIESGKRKVDTMELERFSKLYKYPVSHFYGDEQDGEDATVQLLARTAKDLSDTDREQVLKFAQFLKNMGDHKE</sequence>
<protein>
    <recommendedName>
        <fullName evidence="1">HTH cro/C1-type domain-containing protein</fullName>
    </recommendedName>
</protein>
<dbReference type="Gene3D" id="1.10.260.40">
    <property type="entry name" value="lambda repressor-like DNA-binding domains"/>
    <property type="match status" value="1"/>
</dbReference>
<dbReference type="SMART" id="SM00530">
    <property type="entry name" value="HTH_XRE"/>
    <property type="match status" value="1"/>
</dbReference>
<dbReference type="EMBL" id="MWPS01000010">
    <property type="protein sequence ID" value="OPG16965.1"/>
    <property type="molecule type" value="Genomic_DNA"/>
</dbReference>
<reference evidence="2 3" key="1">
    <citation type="submission" date="2017-02" db="EMBL/GenBank/DDBJ databases">
        <title>Draft genome of Acidibacillus ferrooxidans Huett2.</title>
        <authorList>
            <person name="Schopf S."/>
        </authorList>
    </citation>
    <scope>NUCLEOTIDE SEQUENCE [LARGE SCALE GENOMIC DNA]</scope>
    <source>
        <strain evidence="2 3">Huett2</strain>
    </source>
</reference>
<dbReference type="RefSeq" id="WP_079289993.1">
    <property type="nucleotide sequence ID" value="NZ_MWPS01000010.1"/>
</dbReference>
<keyword evidence="3" id="KW-1185">Reference proteome</keyword>
<dbReference type="Pfam" id="PF01381">
    <property type="entry name" value="HTH_3"/>
    <property type="match status" value="1"/>
</dbReference>
<dbReference type="PANTHER" id="PTHR43236">
    <property type="entry name" value="ANTITOXIN HIGA1"/>
    <property type="match status" value="1"/>
</dbReference>
<dbReference type="SUPFAM" id="SSF47413">
    <property type="entry name" value="lambda repressor-like DNA-binding domains"/>
    <property type="match status" value="1"/>
</dbReference>
<dbReference type="Proteomes" id="UP000190229">
    <property type="component" value="Unassembled WGS sequence"/>
</dbReference>
<evidence type="ECO:0000259" key="1">
    <source>
        <dbReference type="PROSITE" id="PS50943"/>
    </source>
</evidence>
<dbReference type="GO" id="GO:0003677">
    <property type="term" value="F:DNA binding"/>
    <property type="evidence" value="ECO:0007669"/>
    <property type="project" value="InterPro"/>
</dbReference>
<evidence type="ECO:0000313" key="3">
    <source>
        <dbReference type="Proteomes" id="UP000190229"/>
    </source>
</evidence>
<evidence type="ECO:0000313" key="2">
    <source>
        <dbReference type="EMBL" id="OPG16965.1"/>
    </source>
</evidence>
<dbReference type="PROSITE" id="PS50943">
    <property type="entry name" value="HTH_CROC1"/>
    <property type="match status" value="1"/>
</dbReference>
<proteinExistence type="predicted"/>
<dbReference type="CDD" id="cd00093">
    <property type="entry name" value="HTH_XRE"/>
    <property type="match status" value="1"/>
</dbReference>
<feature type="domain" description="HTH cro/C1-type" evidence="1">
    <location>
        <begin position="15"/>
        <end position="69"/>
    </location>
</feature>
<comment type="caution">
    <text evidence="2">The sequence shown here is derived from an EMBL/GenBank/DDBJ whole genome shotgun (WGS) entry which is preliminary data.</text>
</comment>
<organism evidence="2 3">
    <name type="scientific">Ferroacidibacillus organovorans</name>
    <dbReference type="NCBI Taxonomy" id="1765683"/>
    <lineage>
        <taxon>Bacteria</taxon>
        <taxon>Bacillati</taxon>
        <taxon>Bacillota</taxon>
        <taxon>Bacilli</taxon>
        <taxon>Bacillales</taxon>
        <taxon>Alicyclobacillaceae</taxon>
        <taxon>Ferroacidibacillus</taxon>
    </lineage>
</organism>
<dbReference type="InterPro" id="IPR001387">
    <property type="entry name" value="Cro/C1-type_HTH"/>
</dbReference>